<name>A0A9X3X1N8_9BACT</name>
<keyword evidence="1" id="KW-0812">Transmembrane</keyword>
<keyword evidence="1" id="KW-0472">Membrane</keyword>
<dbReference type="Pfam" id="PF13539">
    <property type="entry name" value="Peptidase_M15_4"/>
    <property type="match status" value="1"/>
</dbReference>
<reference evidence="3 4" key="1">
    <citation type="submission" date="2021-04" db="EMBL/GenBank/DDBJ databases">
        <title>Genome analysis of Polyangium sp.</title>
        <authorList>
            <person name="Li Y."/>
            <person name="Wang J."/>
        </authorList>
    </citation>
    <scope>NUCLEOTIDE SEQUENCE [LARGE SCALE GENOMIC DNA]</scope>
    <source>
        <strain evidence="3 4">SDU14</strain>
    </source>
</reference>
<evidence type="ECO:0000313" key="3">
    <source>
        <dbReference type="EMBL" id="MDC3980653.1"/>
    </source>
</evidence>
<feature type="domain" description="Peptidase M15C" evidence="2">
    <location>
        <begin position="186"/>
        <end position="259"/>
    </location>
</feature>
<evidence type="ECO:0000313" key="4">
    <source>
        <dbReference type="Proteomes" id="UP001151081"/>
    </source>
</evidence>
<dbReference type="GO" id="GO:0008233">
    <property type="term" value="F:peptidase activity"/>
    <property type="evidence" value="ECO:0007669"/>
    <property type="project" value="InterPro"/>
</dbReference>
<sequence>MSEVGGARSSLVFSFWYSRIAVIDPRDDRRALRRALPGHVGLGLVFALAVAAAAHASSAPAVPLEGIACNQQKPLPFLVRGNYAIQDGLSPEERKARIDMQTRALRFRTERYGRSSGAVPLEWNEHAVGDYIEQARFLGLPVQVNRRIVPALRCVEQAIAERCGDTPYEPKRLLGVRGKNTFHNGEVSNHLYGIAIDIDPERNPCCRCVEPFPDHPACRKHGATAYERAELPRCWIETFERYGFYWLGHDKLEDTMHFEFLGDPDRITSTP</sequence>
<feature type="transmembrane region" description="Helical" evidence="1">
    <location>
        <begin position="36"/>
        <end position="56"/>
    </location>
</feature>
<evidence type="ECO:0000259" key="2">
    <source>
        <dbReference type="Pfam" id="PF13539"/>
    </source>
</evidence>
<comment type="caution">
    <text evidence="3">The sequence shown here is derived from an EMBL/GenBank/DDBJ whole genome shotgun (WGS) entry which is preliminary data.</text>
</comment>
<protein>
    <submittedName>
        <fullName evidence="3">M15 family metallopeptidase</fullName>
    </submittedName>
</protein>
<dbReference type="RefSeq" id="WP_272417693.1">
    <property type="nucleotide sequence ID" value="NZ_JAGTJJ010000002.1"/>
</dbReference>
<dbReference type="Gene3D" id="3.30.1380.10">
    <property type="match status" value="1"/>
</dbReference>
<keyword evidence="4" id="KW-1185">Reference proteome</keyword>
<evidence type="ECO:0000256" key="1">
    <source>
        <dbReference type="SAM" id="Phobius"/>
    </source>
</evidence>
<dbReference type="InterPro" id="IPR009045">
    <property type="entry name" value="Zn_M74/Hedgehog-like"/>
</dbReference>
<dbReference type="InterPro" id="IPR039561">
    <property type="entry name" value="Peptidase_M15C"/>
</dbReference>
<dbReference type="Proteomes" id="UP001151081">
    <property type="component" value="Unassembled WGS sequence"/>
</dbReference>
<dbReference type="AlphaFoldDB" id="A0A9X3X1N8"/>
<dbReference type="SUPFAM" id="SSF55166">
    <property type="entry name" value="Hedgehog/DD-peptidase"/>
    <property type="match status" value="1"/>
</dbReference>
<organism evidence="3 4">
    <name type="scientific">Polyangium jinanense</name>
    <dbReference type="NCBI Taxonomy" id="2829994"/>
    <lineage>
        <taxon>Bacteria</taxon>
        <taxon>Pseudomonadati</taxon>
        <taxon>Myxococcota</taxon>
        <taxon>Polyangia</taxon>
        <taxon>Polyangiales</taxon>
        <taxon>Polyangiaceae</taxon>
        <taxon>Polyangium</taxon>
    </lineage>
</organism>
<keyword evidence="1" id="KW-1133">Transmembrane helix</keyword>
<gene>
    <name evidence="3" type="ORF">KEG57_09115</name>
</gene>
<accession>A0A9X3X1N8</accession>
<dbReference type="EMBL" id="JAGTJJ010000002">
    <property type="protein sequence ID" value="MDC3980653.1"/>
    <property type="molecule type" value="Genomic_DNA"/>
</dbReference>
<proteinExistence type="predicted"/>